<dbReference type="InterPro" id="IPR002937">
    <property type="entry name" value="Amino_oxidase"/>
</dbReference>
<name>A0ABS7AM00_9CLOT</name>
<evidence type="ECO:0000313" key="3">
    <source>
        <dbReference type="Proteomes" id="UP001519921"/>
    </source>
</evidence>
<dbReference type="Gene3D" id="1.20.1440.240">
    <property type="match status" value="1"/>
</dbReference>
<proteinExistence type="predicted"/>
<organism evidence="2 3">
    <name type="scientific">Clostridium weizhouense</name>
    <dbReference type="NCBI Taxonomy" id="2859781"/>
    <lineage>
        <taxon>Bacteria</taxon>
        <taxon>Bacillati</taxon>
        <taxon>Bacillota</taxon>
        <taxon>Clostridia</taxon>
        <taxon>Eubacteriales</taxon>
        <taxon>Clostridiaceae</taxon>
        <taxon>Clostridium</taxon>
    </lineage>
</organism>
<evidence type="ECO:0000313" key="2">
    <source>
        <dbReference type="EMBL" id="MBW6409108.1"/>
    </source>
</evidence>
<gene>
    <name evidence="2" type="ORF">KYD98_03310</name>
</gene>
<dbReference type="PANTHER" id="PTHR10742">
    <property type="entry name" value="FLAVIN MONOAMINE OXIDASE"/>
    <property type="match status" value="1"/>
</dbReference>
<accession>A0ABS7AM00</accession>
<protein>
    <submittedName>
        <fullName evidence="2">FAD-dependent oxidoreductase</fullName>
    </submittedName>
</protein>
<dbReference type="Gene3D" id="3.90.660.10">
    <property type="match status" value="1"/>
</dbReference>
<feature type="domain" description="Amine oxidase" evidence="1">
    <location>
        <begin position="49"/>
        <end position="532"/>
    </location>
</feature>
<dbReference type="EMBL" id="JAHXPT010000002">
    <property type="protein sequence ID" value="MBW6409108.1"/>
    <property type="molecule type" value="Genomic_DNA"/>
</dbReference>
<sequence length="539" mass="61646">MLKIALKQANRIEDFNSVVSSLSPPKDITTIASSTDCKDIKIGIIGAGLAGLSSAFELRKLGFDITIFETKKQHIGGRIHTHYFDKNKNLYGELGAMRIPVSHETTWHYIDLFNLQTIPFVQTNENAFIYIRNKRVRNDSKGKNVMKEIYPEFNLTPAEKNTSWQKLIDYALGDNLLKINPSIRKELLHIKKQYPILIQSLDSLSIRDNLKKMNLSEGAIELISCIVPFLGAFYNNSYLENLQEDYSVDYAYRYQIVGGFNNLPLAFYNSLNSKDPKEYTNIEKKNLGKVTLENGKTVTSIFENRKTNKVILEYKCENSLEKFSKDFDYIICTIPLSSLRNINIYPMFSTQKMQAIKEVNYSSSQKTLFLCNERFWEKGLYDEKIFGGGSSTDLSIQTIWYPSYDIKSSNKYNNSGVLLASYNLGQDAIRLGNLNDKIRFETIKRQVEMVHGLPNKYLDSVVTDFKTITWDNVQGILGAFCYFTPNQHTLFSYVMSKPEYNNKVYFAGEHTSNKHGWIQGAVNSGMNAANSIAEYCKKI</sequence>
<reference evidence="2 3" key="1">
    <citation type="submission" date="2021-07" db="EMBL/GenBank/DDBJ databases">
        <title>Clostridium weizhouense sp. nov., an anaerobic bacterium isolated from activated sludge of Petroleum wastewater.</title>
        <authorList>
            <person name="Li Q."/>
        </authorList>
    </citation>
    <scope>NUCLEOTIDE SEQUENCE [LARGE SCALE GENOMIC DNA]</scope>
    <source>
        <strain evidence="2 3">YB-6</strain>
    </source>
</reference>
<comment type="caution">
    <text evidence="2">The sequence shown here is derived from an EMBL/GenBank/DDBJ whole genome shotgun (WGS) entry which is preliminary data.</text>
</comment>
<dbReference type="InterPro" id="IPR050281">
    <property type="entry name" value="Flavin_monoamine_oxidase"/>
</dbReference>
<dbReference type="PANTHER" id="PTHR10742:SF410">
    <property type="entry name" value="LYSINE-SPECIFIC HISTONE DEMETHYLASE 2"/>
    <property type="match status" value="1"/>
</dbReference>
<dbReference type="RefSeq" id="WP_219778406.1">
    <property type="nucleotide sequence ID" value="NZ_JAHXPT010000002.1"/>
</dbReference>
<dbReference type="Gene3D" id="3.50.50.60">
    <property type="entry name" value="FAD/NAD(P)-binding domain"/>
    <property type="match status" value="1"/>
</dbReference>
<dbReference type="Pfam" id="PF01593">
    <property type="entry name" value="Amino_oxidase"/>
    <property type="match status" value="1"/>
</dbReference>
<dbReference type="InterPro" id="IPR036188">
    <property type="entry name" value="FAD/NAD-bd_sf"/>
</dbReference>
<dbReference type="SUPFAM" id="SSF51905">
    <property type="entry name" value="FAD/NAD(P)-binding domain"/>
    <property type="match status" value="1"/>
</dbReference>
<dbReference type="Proteomes" id="UP001519921">
    <property type="component" value="Unassembled WGS sequence"/>
</dbReference>
<keyword evidence="3" id="KW-1185">Reference proteome</keyword>
<dbReference type="SUPFAM" id="SSF54373">
    <property type="entry name" value="FAD-linked reductases, C-terminal domain"/>
    <property type="match status" value="1"/>
</dbReference>
<evidence type="ECO:0000259" key="1">
    <source>
        <dbReference type="Pfam" id="PF01593"/>
    </source>
</evidence>